<keyword evidence="1" id="KW-0732">Signal</keyword>
<proteinExistence type="predicted"/>
<dbReference type="Proteomes" id="UP000309215">
    <property type="component" value="Unassembled WGS sequence"/>
</dbReference>
<evidence type="ECO:0008006" key="4">
    <source>
        <dbReference type="Google" id="ProtNLM"/>
    </source>
</evidence>
<gene>
    <name evidence="2" type="ORF">E8A74_34280</name>
</gene>
<reference evidence="2 3" key="1">
    <citation type="submission" date="2019-04" db="EMBL/GenBank/DDBJ databases">
        <authorList>
            <person name="Li Y."/>
            <person name="Wang J."/>
        </authorList>
    </citation>
    <scope>NUCLEOTIDE SEQUENCE [LARGE SCALE GENOMIC DNA]</scope>
    <source>
        <strain evidence="2 3">DSM 14668</strain>
    </source>
</reference>
<dbReference type="SUPFAM" id="SSF47240">
    <property type="entry name" value="Ferritin-like"/>
    <property type="match status" value="1"/>
</dbReference>
<protein>
    <recommendedName>
        <fullName evidence="4">Ferritin-like domain-containing protein</fullName>
    </recommendedName>
</protein>
<evidence type="ECO:0000313" key="3">
    <source>
        <dbReference type="Proteomes" id="UP000309215"/>
    </source>
</evidence>
<comment type="caution">
    <text evidence="2">The sequence shown here is derived from an EMBL/GenBank/DDBJ whole genome shotgun (WGS) entry which is preliminary data.</text>
</comment>
<dbReference type="RefSeq" id="WP_170229582.1">
    <property type="nucleotide sequence ID" value="NZ_SSMQ01000046.1"/>
</dbReference>
<name>A0A4U1J1X2_9BACT</name>
<feature type="chain" id="PRO_5020887995" description="Ferritin-like domain-containing protein" evidence="1">
    <location>
        <begin position="25"/>
        <end position="434"/>
    </location>
</feature>
<organism evidence="2 3">
    <name type="scientific">Polyangium fumosum</name>
    <dbReference type="NCBI Taxonomy" id="889272"/>
    <lineage>
        <taxon>Bacteria</taxon>
        <taxon>Pseudomonadati</taxon>
        <taxon>Myxococcota</taxon>
        <taxon>Polyangia</taxon>
        <taxon>Polyangiales</taxon>
        <taxon>Polyangiaceae</taxon>
        <taxon>Polyangium</taxon>
    </lineage>
</organism>
<feature type="signal peptide" evidence="1">
    <location>
        <begin position="1"/>
        <end position="24"/>
    </location>
</feature>
<dbReference type="InterPro" id="IPR009078">
    <property type="entry name" value="Ferritin-like_SF"/>
</dbReference>
<dbReference type="EMBL" id="SSMQ01000046">
    <property type="protein sequence ID" value="TKD00565.1"/>
    <property type="molecule type" value="Genomic_DNA"/>
</dbReference>
<keyword evidence="3" id="KW-1185">Reference proteome</keyword>
<evidence type="ECO:0000313" key="2">
    <source>
        <dbReference type="EMBL" id="TKD00565.1"/>
    </source>
</evidence>
<accession>A0A4U1J1X2</accession>
<dbReference type="AlphaFoldDB" id="A0A4U1J1X2"/>
<sequence length="434" mass="45482">MIPSTLGALAIAGAVTLVPSAALGSDGAHGMSVGLTLSYSIGARAAFGIGGDLRYTYYQDAPDGFPHDAHVGLGAFFQGTYLLGGAGRFAFGAHANLLSQVVLDLDTEFGATIRTKSTEGKEPGGVGIHLGIVPLFNPLVLETGPSFRGSIAVTQGMQSEFIVGGDIRGPGPCLFVQCFQVVSGRPLRPEPNAEATLAPLLVGPRDPTRPRTKGRALSRGARERLLSHWARTVSAECASVPAFLALARDLSRAGAPAALISRALVSAKEEATHTALCAVLANEWSSARLSPLLPPTPQNTDRDLSSLLRRLALDSFWDGCVGEGAAAAEARRALRDTTDEPAREALSVIARDEQGHADLSERIVAFCLSAGGKPVRDALMESVERRRSFEEARLSAPAEVGAEDAEARAFGGPAADVERIAREEAFEASLRLVA</sequence>
<evidence type="ECO:0000256" key="1">
    <source>
        <dbReference type="SAM" id="SignalP"/>
    </source>
</evidence>